<organism evidence="4 5">
    <name type="scientific">Tetrapyrgos nigripes</name>
    <dbReference type="NCBI Taxonomy" id="182062"/>
    <lineage>
        <taxon>Eukaryota</taxon>
        <taxon>Fungi</taxon>
        <taxon>Dikarya</taxon>
        <taxon>Basidiomycota</taxon>
        <taxon>Agaricomycotina</taxon>
        <taxon>Agaricomycetes</taxon>
        <taxon>Agaricomycetidae</taxon>
        <taxon>Agaricales</taxon>
        <taxon>Marasmiineae</taxon>
        <taxon>Marasmiaceae</taxon>
        <taxon>Tetrapyrgos</taxon>
    </lineage>
</organism>
<dbReference type="AlphaFoldDB" id="A0A8H5G028"/>
<name>A0A8H5G028_9AGAR</name>
<gene>
    <name evidence="4" type="ORF">D9758_006308</name>
</gene>
<dbReference type="OrthoDB" id="5570013at2759"/>
<reference evidence="4 5" key="1">
    <citation type="journal article" date="2020" name="ISME J.">
        <title>Uncovering the hidden diversity of litter-decomposition mechanisms in mushroom-forming fungi.</title>
        <authorList>
            <person name="Floudas D."/>
            <person name="Bentzer J."/>
            <person name="Ahren D."/>
            <person name="Johansson T."/>
            <person name="Persson P."/>
            <person name="Tunlid A."/>
        </authorList>
    </citation>
    <scope>NUCLEOTIDE SEQUENCE [LARGE SCALE GENOMIC DNA]</scope>
    <source>
        <strain evidence="4 5">CBS 291.85</strain>
    </source>
</reference>
<feature type="transmembrane region" description="Helical" evidence="2">
    <location>
        <begin position="69"/>
        <end position="88"/>
    </location>
</feature>
<evidence type="ECO:0000313" key="5">
    <source>
        <dbReference type="Proteomes" id="UP000559256"/>
    </source>
</evidence>
<feature type="domain" description="DUF7330" evidence="3">
    <location>
        <begin position="329"/>
        <end position="418"/>
    </location>
</feature>
<dbReference type="Proteomes" id="UP000559256">
    <property type="component" value="Unassembled WGS sequence"/>
</dbReference>
<keyword evidence="2" id="KW-1133">Transmembrane helix</keyword>
<dbReference type="InterPro" id="IPR055754">
    <property type="entry name" value="DUF7330"/>
</dbReference>
<evidence type="ECO:0000256" key="2">
    <source>
        <dbReference type="SAM" id="Phobius"/>
    </source>
</evidence>
<feature type="compositionally biased region" description="Polar residues" evidence="1">
    <location>
        <begin position="35"/>
        <end position="60"/>
    </location>
</feature>
<feature type="compositionally biased region" description="Pro residues" evidence="1">
    <location>
        <begin position="17"/>
        <end position="32"/>
    </location>
</feature>
<feature type="region of interest" description="Disordered" evidence="1">
    <location>
        <begin position="410"/>
        <end position="439"/>
    </location>
</feature>
<evidence type="ECO:0000313" key="4">
    <source>
        <dbReference type="EMBL" id="KAF5355556.1"/>
    </source>
</evidence>
<comment type="caution">
    <text evidence="4">The sequence shown here is derived from an EMBL/GenBank/DDBJ whole genome shotgun (WGS) entry which is preliminary data.</text>
</comment>
<evidence type="ECO:0000256" key="1">
    <source>
        <dbReference type="SAM" id="MobiDB-lite"/>
    </source>
</evidence>
<feature type="compositionally biased region" description="Basic and acidic residues" evidence="1">
    <location>
        <begin position="417"/>
        <end position="433"/>
    </location>
</feature>
<dbReference type="Pfam" id="PF24016">
    <property type="entry name" value="DUF7330"/>
    <property type="match status" value="1"/>
</dbReference>
<proteinExistence type="predicted"/>
<feature type="region of interest" description="Disordered" evidence="1">
    <location>
        <begin position="1"/>
        <end position="60"/>
    </location>
</feature>
<accession>A0A8H5G028</accession>
<dbReference type="EMBL" id="JAACJM010000056">
    <property type="protein sequence ID" value="KAF5355556.1"/>
    <property type="molecule type" value="Genomic_DNA"/>
</dbReference>
<feature type="compositionally biased region" description="Polar residues" evidence="1">
    <location>
        <begin position="7"/>
        <end position="16"/>
    </location>
</feature>
<evidence type="ECO:0000259" key="3">
    <source>
        <dbReference type="Pfam" id="PF24016"/>
    </source>
</evidence>
<keyword evidence="5" id="KW-1185">Reference proteome</keyword>
<protein>
    <recommendedName>
        <fullName evidence="3">DUF7330 domain-containing protein</fullName>
    </recommendedName>
</protein>
<sequence length="475" mass="51913">MIIADDTPQSPVKSPNPTHPHPPSLSQDPPPSYGAAQTSQTPLMQSNAGPSHPYTITSAPQGESPARRFFKAFAVALLIWVLFGVFVGTSINVRTSRHAVFQERESYDIPKDLHLDSCVNGPDMHSSSIFSPQTVSESFKLPLSSKNLFIISRGASYGLGGPRTFSIVPSSDISEDVVRVDVKIMYLHEDMLARTKVCRVRRRGGENGVGFFTLPLHPRNAEDWFYVDIVLNVPEVGYDPVKIQSFETDLPQFQHSNLGSLSDFVEFDKLSLSSSNAKIDAKSLIASNAHVETSSGSITGTYDAVGDLSLKTSNGKIEVTVNLTSSSNKGVLAMKNSNGRIEADVNLLSGSGKAQDDHFTASSITSNGEIILNVLSLPYESSLNLEAKTSNQDATVKVPQTFEGHYTLSTSNAAPALHRDERSENDPAGEGRARQVVSKSRMKSWMQGNVYWEKEHENRSDVRVRSSNARVTLWI</sequence>
<keyword evidence="2" id="KW-0472">Membrane</keyword>
<keyword evidence="2" id="KW-0812">Transmembrane</keyword>